<dbReference type="STRING" id="32473.ENSXCOP00000014845"/>
<comment type="similarity">
    <text evidence="3">Belongs to the TUB family.</text>
</comment>
<feature type="compositionally biased region" description="Basic and acidic residues" evidence="6">
    <location>
        <begin position="65"/>
        <end position="74"/>
    </location>
</feature>
<dbReference type="Pfam" id="PF16322">
    <property type="entry name" value="Tub_N"/>
    <property type="match status" value="1"/>
</dbReference>
<feature type="domain" description="Tubby N-terminal" evidence="7">
    <location>
        <begin position="9"/>
        <end position="206"/>
    </location>
</feature>
<feature type="compositionally biased region" description="Polar residues" evidence="6">
    <location>
        <begin position="53"/>
        <end position="62"/>
    </location>
</feature>
<evidence type="ECO:0000256" key="5">
    <source>
        <dbReference type="ARBA" id="ARBA00022525"/>
    </source>
</evidence>
<feature type="region of interest" description="Disordered" evidence="6">
    <location>
        <begin position="166"/>
        <end position="201"/>
    </location>
</feature>
<dbReference type="InterPro" id="IPR018066">
    <property type="entry name" value="Tubby_C_CS"/>
</dbReference>
<dbReference type="PRINTS" id="PR01573">
    <property type="entry name" value="SUPERTUBBY"/>
</dbReference>
<dbReference type="InterPro" id="IPR005398">
    <property type="entry name" value="Tubby_N"/>
</dbReference>
<name>A0A3B5LVF1_9TELE</name>
<reference evidence="8" key="1">
    <citation type="submission" date="2025-08" db="UniProtKB">
        <authorList>
            <consortium name="Ensembl"/>
        </authorList>
    </citation>
    <scope>IDENTIFICATION</scope>
</reference>
<comment type="subcellular location">
    <subcellularLocation>
        <location evidence="1">Cytoplasm</location>
    </subcellularLocation>
    <subcellularLocation>
        <location evidence="2">Secreted</location>
    </subcellularLocation>
</comment>
<dbReference type="SUPFAM" id="SSF54518">
    <property type="entry name" value="Tubby C-terminal domain-like"/>
    <property type="match status" value="1"/>
</dbReference>
<dbReference type="PANTHER" id="PTHR16517:SF20">
    <property type="entry name" value="TUBBY PROTEIN HOMOLOG"/>
    <property type="match status" value="1"/>
</dbReference>
<dbReference type="GeneTree" id="ENSGT00940000158372"/>
<evidence type="ECO:0000259" key="7">
    <source>
        <dbReference type="Pfam" id="PF16322"/>
    </source>
</evidence>
<feature type="region of interest" description="Disordered" evidence="6">
    <location>
        <begin position="1"/>
        <end position="122"/>
    </location>
</feature>
<organism evidence="8 9">
    <name type="scientific">Xiphophorus couchianus</name>
    <name type="common">Monterrey platyfish</name>
    <dbReference type="NCBI Taxonomy" id="32473"/>
    <lineage>
        <taxon>Eukaryota</taxon>
        <taxon>Metazoa</taxon>
        <taxon>Chordata</taxon>
        <taxon>Craniata</taxon>
        <taxon>Vertebrata</taxon>
        <taxon>Euteleostomi</taxon>
        <taxon>Actinopterygii</taxon>
        <taxon>Neopterygii</taxon>
        <taxon>Teleostei</taxon>
        <taxon>Neoteleostei</taxon>
        <taxon>Acanthomorphata</taxon>
        <taxon>Ovalentaria</taxon>
        <taxon>Atherinomorphae</taxon>
        <taxon>Cyprinodontiformes</taxon>
        <taxon>Poeciliidae</taxon>
        <taxon>Poeciliinae</taxon>
        <taxon>Xiphophorus</taxon>
    </lineage>
</organism>
<dbReference type="PANTHER" id="PTHR16517">
    <property type="entry name" value="TUBBY-RELATED"/>
    <property type="match status" value="1"/>
</dbReference>
<dbReference type="GO" id="GO:0005737">
    <property type="term" value="C:cytoplasm"/>
    <property type="evidence" value="ECO:0007669"/>
    <property type="project" value="UniProtKB-SubCell"/>
</dbReference>
<proteinExistence type="inferred from homology"/>
<dbReference type="PRINTS" id="PR01574">
    <property type="entry name" value="TUBBYPROTEIN"/>
</dbReference>
<dbReference type="InterPro" id="IPR025659">
    <property type="entry name" value="Tubby-like_C"/>
</dbReference>
<feature type="compositionally biased region" description="Low complexity" evidence="6">
    <location>
        <begin position="179"/>
        <end position="201"/>
    </location>
</feature>
<dbReference type="Gene3D" id="3.20.90.10">
    <property type="entry name" value="Tubby Protein, Chain A"/>
    <property type="match status" value="1"/>
</dbReference>
<evidence type="ECO:0000256" key="1">
    <source>
        <dbReference type="ARBA" id="ARBA00004496"/>
    </source>
</evidence>
<dbReference type="GO" id="GO:0005576">
    <property type="term" value="C:extracellular region"/>
    <property type="evidence" value="ECO:0007669"/>
    <property type="project" value="UniProtKB-SubCell"/>
</dbReference>
<evidence type="ECO:0000256" key="6">
    <source>
        <dbReference type="SAM" id="MobiDB-lite"/>
    </source>
</evidence>
<keyword evidence="5" id="KW-0964">Secreted</keyword>
<evidence type="ECO:0000313" key="8">
    <source>
        <dbReference type="Ensembl" id="ENSXCOP00000014845.1"/>
    </source>
</evidence>
<accession>A0A3B5LVF1</accession>
<evidence type="ECO:0000256" key="4">
    <source>
        <dbReference type="ARBA" id="ARBA00022490"/>
    </source>
</evidence>
<dbReference type="Ensembl" id="ENSXCOT00000015031.1">
    <property type="protein sequence ID" value="ENSXCOP00000014845.1"/>
    <property type="gene ID" value="ENSXCOG00000011248.1"/>
</dbReference>
<reference evidence="8" key="2">
    <citation type="submission" date="2025-09" db="UniProtKB">
        <authorList>
            <consortium name="Ensembl"/>
        </authorList>
    </citation>
    <scope>IDENTIFICATION</scope>
</reference>
<feature type="compositionally biased region" description="Acidic residues" evidence="6">
    <location>
        <begin position="168"/>
        <end position="178"/>
    </location>
</feature>
<evidence type="ECO:0000313" key="9">
    <source>
        <dbReference type="Proteomes" id="UP000261380"/>
    </source>
</evidence>
<dbReference type="PROSITE" id="PS01200">
    <property type="entry name" value="TUB_1"/>
    <property type="match status" value="1"/>
</dbReference>
<keyword evidence="4" id="KW-0963">Cytoplasm</keyword>
<dbReference type="Proteomes" id="UP000261380">
    <property type="component" value="Unplaced"/>
</dbReference>
<dbReference type="InterPro" id="IPR000007">
    <property type="entry name" value="Tubby_C"/>
</dbReference>
<evidence type="ECO:0000256" key="3">
    <source>
        <dbReference type="ARBA" id="ARBA00007129"/>
    </source>
</evidence>
<dbReference type="AlphaFoldDB" id="A0A3B5LVF1"/>
<evidence type="ECO:0000256" key="2">
    <source>
        <dbReference type="ARBA" id="ARBA00004613"/>
    </source>
</evidence>
<protein>
    <submittedName>
        <fullName evidence="8">TUB bipartite transcription factor</fullName>
    </submittedName>
</protein>
<dbReference type="GO" id="GO:0061512">
    <property type="term" value="P:protein localization to cilium"/>
    <property type="evidence" value="ECO:0007669"/>
    <property type="project" value="TreeGrafter"/>
</dbReference>
<feature type="region of interest" description="Disordered" evidence="6">
    <location>
        <begin position="133"/>
        <end position="152"/>
    </location>
</feature>
<keyword evidence="9" id="KW-1185">Reference proteome</keyword>
<dbReference type="GO" id="GO:0005929">
    <property type="term" value="C:cilium"/>
    <property type="evidence" value="ECO:0007669"/>
    <property type="project" value="TreeGrafter"/>
</dbReference>
<sequence length="334" mass="37560">MMLLCSKPQRALLEQKQKKKRQEPLMVQSNVDGRSRARRTKQSEEQAPLVESYLSSNSSTIYHVQDPEREEVKVISDAQLPRSAKKGKASASSTPQTGSEKKERKGKHKAINSPAAQQDDSQIQILTVGHSAAEEGEAEPVMSCTQSQSKQDLRVTMLKKGISSSMNFDEEEYDDDEISSSSSQLNSSTRPGSATSKKSCKSTTSLEASNLRQELAAICYETNVLGFKGPRKMSVIIPGMNMDHERVSIRPRNEHESLLARWQNKNTESVIELHNKTPVWNDDTQSYVLNFHGRVTQASVKNFQIIHDNDRKSQMFTSLYIWEMIQILSNALRA</sequence>